<dbReference type="EMBL" id="CACRXK020001709">
    <property type="protein sequence ID" value="CAB3990695.1"/>
    <property type="molecule type" value="Genomic_DNA"/>
</dbReference>
<name>A0A7D9DQ30_PARCT</name>
<dbReference type="Gene3D" id="3.10.250.10">
    <property type="entry name" value="SRCR-like domain"/>
    <property type="match status" value="1"/>
</dbReference>
<dbReference type="SMART" id="SM00179">
    <property type="entry name" value="EGF_CA"/>
    <property type="match status" value="2"/>
</dbReference>
<dbReference type="PROSITE" id="PS50966">
    <property type="entry name" value="ZF_SWIM"/>
    <property type="match status" value="1"/>
</dbReference>
<dbReference type="InterPro" id="IPR000152">
    <property type="entry name" value="EGF-type_Asp/Asn_hydroxyl_site"/>
</dbReference>
<dbReference type="PROSITE" id="PS01186">
    <property type="entry name" value="EGF_2"/>
    <property type="match status" value="2"/>
</dbReference>
<gene>
    <name evidence="9" type="ORF">PACLA_8A052264</name>
</gene>
<keyword evidence="2" id="KW-0732">Signal</keyword>
<dbReference type="PROSITE" id="PS00010">
    <property type="entry name" value="ASX_HYDROXYL"/>
    <property type="match status" value="2"/>
</dbReference>
<keyword evidence="5" id="KW-0325">Glycoprotein</keyword>
<dbReference type="PANTHER" id="PTHR19331:SF471">
    <property type="entry name" value="SRCR DOMAIN-CONTAINING PROTEIN"/>
    <property type="match status" value="1"/>
</dbReference>
<dbReference type="PROSITE" id="PS01187">
    <property type="entry name" value="EGF_CA"/>
    <property type="match status" value="1"/>
</dbReference>
<keyword evidence="8" id="KW-0479">Metal-binding</keyword>
<evidence type="ECO:0000256" key="6">
    <source>
        <dbReference type="PROSITE-ProRule" id="PRU00076"/>
    </source>
</evidence>
<dbReference type="GO" id="GO:0005509">
    <property type="term" value="F:calcium ion binding"/>
    <property type="evidence" value="ECO:0007669"/>
    <property type="project" value="InterPro"/>
</dbReference>
<comment type="caution">
    <text evidence="9">The sequence shown here is derived from an EMBL/GenBank/DDBJ whole genome shotgun (WGS) entry which is preliminary data.</text>
</comment>
<evidence type="ECO:0000256" key="1">
    <source>
        <dbReference type="ARBA" id="ARBA00022536"/>
    </source>
</evidence>
<dbReference type="PROSITE" id="PS50026">
    <property type="entry name" value="EGF_3"/>
    <property type="match status" value="2"/>
</dbReference>
<feature type="disulfide bond" evidence="7">
    <location>
        <begin position="157"/>
        <end position="167"/>
    </location>
</feature>
<dbReference type="InterPro" id="IPR007527">
    <property type="entry name" value="Znf_SWIM"/>
</dbReference>
<dbReference type="Gene3D" id="2.10.25.10">
    <property type="entry name" value="Laminin"/>
    <property type="match status" value="2"/>
</dbReference>
<dbReference type="PROSITE" id="PS50287">
    <property type="entry name" value="SRCR_2"/>
    <property type="match status" value="1"/>
</dbReference>
<sequence length="328" mass="35773">MDVDECSRGLHNCGRKTQCINTIGSFSCRCNHGYTGNGVTCTDIDECSLSIDNCHQNSSCINTYGSFSCSCDSGYYWNRTICEAISLRLQGPSSERGKGRVEVFYKGQWGTVCDDGWDIKDAAVVCRQLGYLNAFAALGGSSVPDGSGKIWLDDVKCNGSELNLTKCAHNGWGSHNCGHGEDAGVECSSTGDIAYAKCYCPAGAGGCCKHVAATLYQLLDYIELGLSDIPDDKTCTQELQKWHVPRKNTTQAALLFEDLIFPQDSYYKDKKGRKRPIPEGKREDYCSTREKVSKDDLERLKTSLEKAGSTCHLVGILGNTNCEPCDSA</sequence>
<dbReference type="InterPro" id="IPR001190">
    <property type="entry name" value="SRCR"/>
</dbReference>
<accession>A0A7D9DQ30</accession>
<feature type="disulfide bond" evidence="7">
    <location>
        <begin position="113"/>
        <end position="177"/>
    </location>
</feature>
<keyword evidence="8" id="KW-0862">Zinc</keyword>
<dbReference type="AlphaFoldDB" id="A0A7D9DQ30"/>
<dbReference type="InterPro" id="IPR049883">
    <property type="entry name" value="NOTCH1_EGF-like"/>
</dbReference>
<evidence type="ECO:0000256" key="5">
    <source>
        <dbReference type="ARBA" id="ARBA00023180"/>
    </source>
</evidence>
<dbReference type="SUPFAM" id="SSF56487">
    <property type="entry name" value="SRCR-like"/>
    <property type="match status" value="1"/>
</dbReference>
<dbReference type="Proteomes" id="UP001152795">
    <property type="component" value="Unassembled WGS sequence"/>
</dbReference>
<feature type="disulfide bond" evidence="7">
    <location>
        <begin position="126"/>
        <end position="187"/>
    </location>
</feature>
<dbReference type="SMART" id="SM00181">
    <property type="entry name" value="EGF"/>
    <property type="match status" value="2"/>
</dbReference>
<dbReference type="Pfam" id="PF07645">
    <property type="entry name" value="EGF_CA"/>
    <property type="match status" value="2"/>
</dbReference>
<dbReference type="OrthoDB" id="5985519at2759"/>
<evidence type="ECO:0000313" key="9">
    <source>
        <dbReference type="EMBL" id="CAB3990695.1"/>
    </source>
</evidence>
<dbReference type="Pfam" id="PF00530">
    <property type="entry name" value="SRCR"/>
    <property type="match status" value="1"/>
</dbReference>
<dbReference type="PRINTS" id="PR00258">
    <property type="entry name" value="SPERACTRCPTR"/>
</dbReference>
<evidence type="ECO:0000313" key="10">
    <source>
        <dbReference type="Proteomes" id="UP001152795"/>
    </source>
</evidence>
<proteinExistence type="predicted"/>
<evidence type="ECO:0000256" key="3">
    <source>
        <dbReference type="ARBA" id="ARBA00022737"/>
    </source>
</evidence>
<keyword evidence="4 7" id="KW-1015">Disulfide bond</keyword>
<dbReference type="InterPro" id="IPR000742">
    <property type="entry name" value="EGF"/>
</dbReference>
<dbReference type="GO" id="GO:0008270">
    <property type="term" value="F:zinc ion binding"/>
    <property type="evidence" value="ECO:0007669"/>
    <property type="project" value="UniProtKB-KW"/>
</dbReference>
<dbReference type="GO" id="GO:0016020">
    <property type="term" value="C:membrane"/>
    <property type="evidence" value="ECO:0007669"/>
    <property type="project" value="InterPro"/>
</dbReference>
<dbReference type="FunFam" id="2.10.25.10:FF:000038">
    <property type="entry name" value="Fibrillin 2"/>
    <property type="match status" value="2"/>
</dbReference>
<reference evidence="9" key="1">
    <citation type="submission" date="2020-04" db="EMBL/GenBank/DDBJ databases">
        <authorList>
            <person name="Alioto T."/>
            <person name="Alioto T."/>
            <person name="Gomez Garrido J."/>
        </authorList>
    </citation>
    <scope>NUCLEOTIDE SEQUENCE</scope>
    <source>
        <strain evidence="9">A484AB</strain>
    </source>
</reference>
<keyword evidence="8" id="KW-0863">Zinc-finger</keyword>
<evidence type="ECO:0000256" key="7">
    <source>
        <dbReference type="PROSITE-ProRule" id="PRU00196"/>
    </source>
</evidence>
<dbReference type="FunFam" id="3.10.250.10:FF:000006">
    <property type="entry name" value="neurotrypsin isoform X2"/>
    <property type="match status" value="1"/>
</dbReference>
<dbReference type="InterPro" id="IPR018097">
    <property type="entry name" value="EGF_Ca-bd_CS"/>
</dbReference>
<dbReference type="SUPFAM" id="SSF57196">
    <property type="entry name" value="EGF/Laminin"/>
    <property type="match status" value="2"/>
</dbReference>
<keyword evidence="10" id="KW-1185">Reference proteome</keyword>
<evidence type="ECO:0000256" key="2">
    <source>
        <dbReference type="ARBA" id="ARBA00022729"/>
    </source>
</evidence>
<evidence type="ECO:0000256" key="8">
    <source>
        <dbReference type="PROSITE-ProRule" id="PRU00325"/>
    </source>
</evidence>
<keyword evidence="1 6" id="KW-0245">EGF-like domain</keyword>
<dbReference type="InterPro" id="IPR036772">
    <property type="entry name" value="SRCR-like_dom_sf"/>
</dbReference>
<protein>
    <submittedName>
        <fullName evidence="9">CD97 antigen-like</fullName>
    </submittedName>
</protein>
<dbReference type="InterPro" id="IPR001881">
    <property type="entry name" value="EGF-like_Ca-bd_dom"/>
</dbReference>
<keyword evidence="3" id="KW-0677">Repeat</keyword>
<organism evidence="9 10">
    <name type="scientific">Paramuricea clavata</name>
    <name type="common">Red gorgonian</name>
    <name type="synonym">Violescent sea-whip</name>
    <dbReference type="NCBI Taxonomy" id="317549"/>
    <lineage>
        <taxon>Eukaryota</taxon>
        <taxon>Metazoa</taxon>
        <taxon>Cnidaria</taxon>
        <taxon>Anthozoa</taxon>
        <taxon>Octocorallia</taxon>
        <taxon>Malacalcyonacea</taxon>
        <taxon>Plexauridae</taxon>
        <taxon>Paramuricea</taxon>
    </lineage>
</organism>
<comment type="caution">
    <text evidence="6">Lacks conserved residue(s) required for the propagation of feature annotation.</text>
</comment>
<dbReference type="PANTHER" id="PTHR19331">
    <property type="entry name" value="SCAVENGER RECEPTOR DOMAIN-CONTAINING"/>
    <property type="match status" value="1"/>
</dbReference>
<dbReference type="CDD" id="cd00054">
    <property type="entry name" value="EGF_CA"/>
    <property type="match status" value="2"/>
</dbReference>
<evidence type="ECO:0000256" key="4">
    <source>
        <dbReference type="ARBA" id="ARBA00023157"/>
    </source>
</evidence>
<dbReference type="SMART" id="SM00202">
    <property type="entry name" value="SR"/>
    <property type="match status" value="1"/>
</dbReference>